<reference evidence="2" key="1">
    <citation type="journal article" date="2023" name="Plant J.">
        <title>The genome of the king protea, Protea cynaroides.</title>
        <authorList>
            <person name="Chang J."/>
            <person name="Duong T.A."/>
            <person name="Schoeman C."/>
            <person name="Ma X."/>
            <person name="Roodt D."/>
            <person name="Barker N."/>
            <person name="Li Z."/>
            <person name="Van de Peer Y."/>
            <person name="Mizrachi E."/>
        </authorList>
    </citation>
    <scope>NUCLEOTIDE SEQUENCE</scope>
    <source>
        <tissue evidence="2">Young leaves</tissue>
    </source>
</reference>
<evidence type="ECO:0000313" key="3">
    <source>
        <dbReference type="Proteomes" id="UP001141806"/>
    </source>
</evidence>
<gene>
    <name evidence="2" type="ORF">NE237_006114</name>
</gene>
<dbReference type="PANTHER" id="PTHR31170:SF25">
    <property type="entry name" value="BNAA09G04570D PROTEIN"/>
    <property type="match status" value="1"/>
</dbReference>
<protein>
    <submittedName>
        <fullName evidence="2">Uncharacterized protein</fullName>
    </submittedName>
</protein>
<comment type="caution">
    <text evidence="2">The sequence shown here is derived from an EMBL/GenBank/DDBJ whole genome shotgun (WGS) entry which is preliminary data.</text>
</comment>
<keyword evidence="1" id="KW-0472">Membrane</keyword>
<feature type="transmembrane region" description="Helical" evidence="1">
    <location>
        <begin position="137"/>
        <end position="164"/>
    </location>
</feature>
<keyword evidence="1" id="KW-1133">Transmembrane helix</keyword>
<evidence type="ECO:0000313" key="2">
    <source>
        <dbReference type="EMBL" id="KAJ4972940.1"/>
    </source>
</evidence>
<dbReference type="InterPro" id="IPR004158">
    <property type="entry name" value="DUF247_pln"/>
</dbReference>
<dbReference type="Proteomes" id="UP001141806">
    <property type="component" value="Unassembled WGS sequence"/>
</dbReference>
<keyword evidence="1" id="KW-0812">Transmembrane</keyword>
<dbReference type="PANTHER" id="PTHR31170">
    <property type="entry name" value="BNAC04G53230D PROTEIN"/>
    <property type="match status" value="1"/>
</dbReference>
<dbReference type="Pfam" id="PF03140">
    <property type="entry name" value="DUF247"/>
    <property type="match status" value="1"/>
</dbReference>
<name>A0A9Q0QUV1_9MAGN</name>
<dbReference type="AlphaFoldDB" id="A0A9Q0QUV1"/>
<accession>A0A9Q0QUV1</accession>
<organism evidence="2 3">
    <name type="scientific">Protea cynaroides</name>
    <dbReference type="NCBI Taxonomy" id="273540"/>
    <lineage>
        <taxon>Eukaryota</taxon>
        <taxon>Viridiplantae</taxon>
        <taxon>Streptophyta</taxon>
        <taxon>Embryophyta</taxon>
        <taxon>Tracheophyta</taxon>
        <taxon>Spermatophyta</taxon>
        <taxon>Magnoliopsida</taxon>
        <taxon>Proteales</taxon>
        <taxon>Proteaceae</taxon>
        <taxon>Protea</taxon>
    </lineage>
</organism>
<dbReference type="OrthoDB" id="658695at2759"/>
<evidence type="ECO:0000256" key="1">
    <source>
        <dbReference type="SAM" id="Phobius"/>
    </source>
</evidence>
<proteinExistence type="predicted"/>
<keyword evidence="3" id="KW-1185">Reference proteome</keyword>
<sequence length="169" mass="19802">MDSRTTSLIHIKFDEGVFEIPSLWIHDHTYSFFRNLIAYEQCHDTGRPPCITSYDIMMDYLIYSPDEVAFLWDCGIISNQLGDDDKIPSVLSNLCKGISSNDGFYYRKLYDQVNHYYYDRYRYSKAKFKCDYCSNPWANISVAVAILLFFFTLSSTVFVTLHVFNIHTL</sequence>
<dbReference type="EMBL" id="JAMYWD010000004">
    <property type="protein sequence ID" value="KAJ4972940.1"/>
    <property type="molecule type" value="Genomic_DNA"/>
</dbReference>